<reference evidence="6 7" key="1">
    <citation type="submission" date="2018-03" db="EMBL/GenBank/DDBJ databases">
        <title>Draft genome sequence of Rohu Carp (Labeo rohita).</title>
        <authorList>
            <person name="Das P."/>
            <person name="Kushwaha B."/>
            <person name="Joshi C.G."/>
            <person name="Kumar D."/>
            <person name="Nagpure N.S."/>
            <person name="Sahoo L."/>
            <person name="Das S.P."/>
            <person name="Bit A."/>
            <person name="Patnaik S."/>
            <person name="Meher P.K."/>
            <person name="Jayasankar P."/>
            <person name="Koringa P.G."/>
            <person name="Patel N.V."/>
            <person name="Hinsu A.T."/>
            <person name="Kumar R."/>
            <person name="Pandey M."/>
            <person name="Agarwal S."/>
            <person name="Srivastava S."/>
            <person name="Singh M."/>
            <person name="Iquebal M.A."/>
            <person name="Jaiswal S."/>
            <person name="Angadi U.B."/>
            <person name="Kumar N."/>
            <person name="Raza M."/>
            <person name="Shah T.M."/>
            <person name="Rai A."/>
            <person name="Jena J.K."/>
        </authorList>
    </citation>
    <scope>NUCLEOTIDE SEQUENCE [LARGE SCALE GENOMIC DNA]</scope>
    <source>
        <strain evidence="6">DASCIFA01</strain>
        <tissue evidence="6">Testis</tissue>
    </source>
</reference>
<evidence type="ECO:0000259" key="5">
    <source>
        <dbReference type="SMART" id="SM00409"/>
    </source>
</evidence>
<evidence type="ECO:0000256" key="3">
    <source>
        <dbReference type="ARBA" id="ARBA00023136"/>
    </source>
</evidence>
<sequence>MTLPHIGHFCLITGRLQTLPEETTVSGEIAGLVTVPVADWVPEVAGVMCIVPVADGIPEVAGVMCSVPVADGVPEVAGVMCIVPVADGIPEVAGAILRDRGCCTGLQTSKWFKKSSFLKTVLEQLQKKKLQRLKKKLQRFDEKKEEWVVGRKKNHNSASIKDEAIFMNIHQSKPQTCSQKSLADVDESTQMAIAETVFGIFVIRQEGAEPGDDPADVGIVLEGVEVMSELGNVAFAVVMLLGLVYALNLSYPQELKFGSPLLQGYIKLSGACLRDTSCAKIGYEGKYITFKAVYPPDYETNTKYFGRTHDLFSFEKLVETSHPNRWVKQGRFILFDNTSAHFLTARILRLVAEDSGSYSLGVDIKLLPDLIADEIQLTVITGEAQRPTTPAPKESFLRLVTVLSLVCVCTLLVVCPFVLFKVVKWATTYKLSVVSLNALTAPVGGRITFHCSHILADGNIKYFCKGSCSEENILIRSETGVNPSHTGRYTLYEEGSDFTVTIADLRLSDSGTYICAVDRLLVDTYNYITLRVIEIVVVAQIYGHRGERLAIRCPYKSGYETNSKYLCKGECNFGNKNIMVESGSPAKDMRFSLTDNKTSRVFTVTITDLRTEDEGQYWSIDINP</sequence>
<keyword evidence="7" id="KW-1185">Reference proteome</keyword>
<protein>
    <submittedName>
        <fullName evidence="6">CMRF35-like molecule 4</fullName>
    </submittedName>
</protein>
<dbReference type="EMBL" id="QBIY01013490">
    <property type="protein sequence ID" value="RXN03113.1"/>
    <property type="molecule type" value="Genomic_DNA"/>
</dbReference>
<comment type="subcellular location">
    <subcellularLocation>
        <location evidence="1">Membrane</location>
    </subcellularLocation>
</comment>
<dbReference type="Pfam" id="PF07686">
    <property type="entry name" value="V-set"/>
    <property type="match status" value="2"/>
</dbReference>
<dbReference type="SMART" id="SM00409">
    <property type="entry name" value="IG"/>
    <property type="match status" value="1"/>
</dbReference>
<dbReference type="InterPro" id="IPR013106">
    <property type="entry name" value="Ig_V-set"/>
</dbReference>
<dbReference type="GO" id="GO:0004888">
    <property type="term" value="F:transmembrane signaling receptor activity"/>
    <property type="evidence" value="ECO:0007669"/>
    <property type="project" value="TreeGrafter"/>
</dbReference>
<dbReference type="SUPFAM" id="SSF48726">
    <property type="entry name" value="Immunoglobulin"/>
    <property type="match status" value="2"/>
</dbReference>
<keyword evidence="4" id="KW-1133">Transmembrane helix</keyword>
<dbReference type="InterPro" id="IPR050671">
    <property type="entry name" value="CD300_family_receptors"/>
</dbReference>
<dbReference type="InterPro" id="IPR013783">
    <property type="entry name" value="Ig-like_fold"/>
</dbReference>
<dbReference type="CDD" id="cd05716">
    <property type="entry name" value="IgV_pIgR_like"/>
    <property type="match status" value="1"/>
</dbReference>
<organism evidence="6 7">
    <name type="scientific">Labeo rohita</name>
    <name type="common">Indian major carp</name>
    <name type="synonym">Cyprinus rohita</name>
    <dbReference type="NCBI Taxonomy" id="84645"/>
    <lineage>
        <taxon>Eukaryota</taxon>
        <taxon>Metazoa</taxon>
        <taxon>Chordata</taxon>
        <taxon>Craniata</taxon>
        <taxon>Vertebrata</taxon>
        <taxon>Euteleostomi</taxon>
        <taxon>Actinopterygii</taxon>
        <taxon>Neopterygii</taxon>
        <taxon>Teleostei</taxon>
        <taxon>Ostariophysi</taxon>
        <taxon>Cypriniformes</taxon>
        <taxon>Cyprinidae</taxon>
        <taxon>Labeoninae</taxon>
        <taxon>Labeonini</taxon>
        <taxon>Labeo</taxon>
    </lineage>
</organism>
<evidence type="ECO:0000256" key="1">
    <source>
        <dbReference type="ARBA" id="ARBA00004370"/>
    </source>
</evidence>
<keyword evidence="2 4" id="KW-0812">Transmembrane</keyword>
<dbReference type="AlphaFoldDB" id="A0A498L6Q1"/>
<dbReference type="InterPro" id="IPR036179">
    <property type="entry name" value="Ig-like_dom_sf"/>
</dbReference>
<evidence type="ECO:0000313" key="7">
    <source>
        <dbReference type="Proteomes" id="UP000290572"/>
    </source>
</evidence>
<evidence type="ECO:0000256" key="2">
    <source>
        <dbReference type="ARBA" id="ARBA00022692"/>
    </source>
</evidence>
<evidence type="ECO:0000256" key="4">
    <source>
        <dbReference type="SAM" id="Phobius"/>
    </source>
</evidence>
<comment type="caution">
    <text evidence="6">The sequence shown here is derived from an EMBL/GenBank/DDBJ whole genome shotgun (WGS) entry which is preliminary data.</text>
</comment>
<dbReference type="Proteomes" id="UP000290572">
    <property type="component" value="Unassembled WGS sequence"/>
</dbReference>
<feature type="domain" description="Immunoglobulin" evidence="5">
    <location>
        <begin position="436"/>
        <end position="533"/>
    </location>
</feature>
<dbReference type="InterPro" id="IPR003599">
    <property type="entry name" value="Ig_sub"/>
</dbReference>
<name>A0A498L6Q1_LABRO</name>
<feature type="transmembrane region" description="Helical" evidence="4">
    <location>
        <begin position="396"/>
        <end position="420"/>
    </location>
</feature>
<evidence type="ECO:0000313" key="6">
    <source>
        <dbReference type="EMBL" id="RXN03113.1"/>
    </source>
</evidence>
<proteinExistence type="predicted"/>
<dbReference type="Gene3D" id="2.60.40.10">
    <property type="entry name" value="Immunoglobulins"/>
    <property type="match status" value="3"/>
</dbReference>
<dbReference type="PANTHER" id="PTHR11860:SF118">
    <property type="entry name" value="CMRF35-LIKE MOLECULE 3-RELATED"/>
    <property type="match status" value="1"/>
</dbReference>
<gene>
    <name evidence="6" type="ORF">ROHU_034699</name>
</gene>
<dbReference type="GO" id="GO:0005886">
    <property type="term" value="C:plasma membrane"/>
    <property type="evidence" value="ECO:0007669"/>
    <property type="project" value="TreeGrafter"/>
</dbReference>
<accession>A0A498L6Q1</accession>
<dbReference type="PANTHER" id="PTHR11860">
    <property type="entry name" value="POLYMERIC-IMMUNOGLOBULIN RECEPTOR"/>
    <property type="match status" value="1"/>
</dbReference>
<keyword evidence="3 4" id="KW-0472">Membrane</keyword>
<dbReference type="STRING" id="84645.A0A498L6Q1"/>